<dbReference type="InterPro" id="IPR046947">
    <property type="entry name" value="LytR-like"/>
</dbReference>
<dbReference type="Gene3D" id="3.40.50.2300">
    <property type="match status" value="1"/>
</dbReference>
<comment type="caution">
    <text evidence="4">The sequence shown here is derived from an EMBL/GenBank/DDBJ whole genome shotgun (WGS) entry which is preliminary data.</text>
</comment>
<gene>
    <name evidence="4" type="ORF">FOF46_11555</name>
</gene>
<dbReference type="PANTHER" id="PTHR37299">
    <property type="entry name" value="TRANSCRIPTIONAL REGULATOR-RELATED"/>
    <property type="match status" value="1"/>
</dbReference>
<evidence type="ECO:0000313" key="5">
    <source>
        <dbReference type="Proteomes" id="UP000318833"/>
    </source>
</evidence>
<sequence>MRCIIIDDEPLALGIIRSYCEDIGTLEIVGAFTNALEAIPFLNDTHVDLVFLDIEMPQINGIDFIKTLDHKPLFIFTTAYSQYALEGFEINAVDYLVKPISFPRFVKAVNRAKEIYELKKRNKKSLKISMSDASSTAMSHIDQFVFVKCDYGTVKIKLKGIKYIQGLKDYLKIHVLEEKPILTLMTFKDLQTKLPDDQFLRVHRSYVVNIRSIDAIQRSKVIIDNVRIPIGDSYKTDFLKRIGV</sequence>
<proteinExistence type="predicted"/>
<dbReference type="PROSITE" id="PS50930">
    <property type="entry name" value="HTH_LYTTR"/>
    <property type="match status" value="1"/>
</dbReference>
<dbReference type="InterPro" id="IPR007492">
    <property type="entry name" value="LytTR_DNA-bd_dom"/>
</dbReference>
<evidence type="ECO:0000259" key="2">
    <source>
        <dbReference type="PROSITE" id="PS50110"/>
    </source>
</evidence>
<organism evidence="4 5">
    <name type="scientific">Aquimarina algiphila</name>
    <dbReference type="NCBI Taxonomy" id="2047982"/>
    <lineage>
        <taxon>Bacteria</taxon>
        <taxon>Pseudomonadati</taxon>
        <taxon>Bacteroidota</taxon>
        <taxon>Flavobacteriia</taxon>
        <taxon>Flavobacteriales</taxon>
        <taxon>Flavobacteriaceae</taxon>
        <taxon>Aquimarina</taxon>
    </lineage>
</organism>
<dbReference type="InterPro" id="IPR001789">
    <property type="entry name" value="Sig_transdc_resp-reg_receiver"/>
</dbReference>
<reference evidence="4 5" key="1">
    <citation type="submission" date="2019-07" db="EMBL/GenBank/DDBJ databases">
        <title>The draft genome sequence of Aquimarina algiphila M91.</title>
        <authorList>
            <person name="Meng X."/>
        </authorList>
    </citation>
    <scope>NUCLEOTIDE SEQUENCE [LARGE SCALE GENOMIC DNA]</scope>
    <source>
        <strain evidence="4 5">M91</strain>
    </source>
</reference>
<accession>A0A554VKL9</accession>
<dbReference type="OrthoDB" id="2168082at2"/>
<evidence type="ECO:0000313" key="4">
    <source>
        <dbReference type="EMBL" id="TSE08586.1"/>
    </source>
</evidence>
<dbReference type="SUPFAM" id="SSF52172">
    <property type="entry name" value="CheY-like"/>
    <property type="match status" value="1"/>
</dbReference>
<name>A0A554VKL9_9FLAO</name>
<dbReference type="PANTHER" id="PTHR37299:SF1">
    <property type="entry name" value="STAGE 0 SPORULATION PROTEIN A HOMOLOG"/>
    <property type="match status" value="1"/>
</dbReference>
<dbReference type="InterPro" id="IPR011006">
    <property type="entry name" value="CheY-like_superfamily"/>
</dbReference>
<dbReference type="AlphaFoldDB" id="A0A554VKL9"/>
<feature type="domain" description="Response regulatory" evidence="2">
    <location>
        <begin position="2"/>
        <end position="113"/>
    </location>
</feature>
<dbReference type="RefSeq" id="WP_109438094.1">
    <property type="nucleotide sequence ID" value="NZ_CANLFO010000002.1"/>
</dbReference>
<dbReference type="SMART" id="SM00448">
    <property type="entry name" value="REC"/>
    <property type="match status" value="1"/>
</dbReference>
<evidence type="ECO:0000259" key="3">
    <source>
        <dbReference type="PROSITE" id="PS50930"/>
    </source>
</evidence>
<dbReference type="Pfam" id="PF00072">
    <property type="entry name" value="Response_reg"/>
    <property type="match status" value="1"/>
</dbReference>
<feature type="domain" description="HTH LytTR-type" evidence="3">
    <location>
        <begin position="144"/>
        <end position="244"/>
    </location>
</feature>
<protein>
    <submittedName>
        <fullName evidence="4">Response regulator transcription factor</fullName>
    </submittedName>
</protein>
<dbReference type="SMART" id="SM00850">
    <property type="entry name" value="LytTR"/>
    <property type="match status" value="1"/>
</dbReference>
<dbReference type="GO" id="GO:0003677">
    <property type="term" value="F:DNA binding"/>
    <property type="evidence" value="ECO:0007669"/>
    <property type="project" value="InterPro"/>
</dbReference>
<dbReference type="Proteomes" id="UP000318833">
    <property type="component" value="Unassembled WGS sequence"/>
</dbReference>
<dbReference type="Pfam" id="PF04397">
    <property type="entry name" value="LytTR"/>
    <property type="match status" value="1"/>
</dbReference>
<dbReference type="GO" id="GO:0000156">
    <property type="term" value="F:phosphorelay response regulator activity"/>
    <property type="evidence" value="ECO:0007669"/>
    <property type="project" value="InterPro"/>
</dbReference>
<keyword evidence="1" id="KW-0597">Phosphoprotein</keyword>
<keyword evidence="5" id="KW-1185">Reference proteome</keyword>
<dbReference type="EMBL" id="VLNR01000021">
    <property type="protein sequence ID" value="TSE08586.1"/>
    <property type="molecule type" value="Genomic_DNA"/>
</dbReference>
<dbReference type="Gene3D" id="2.40.50.1020">
    <property type="entry name" value="LytTr DNA-binding domain"/>
    <property type="match status" value="1"/>
</dbReference>
<dbReference type="PROSITE" id="PS50110">
    <property type="entry name" value="RESPONSE_REGULATORY"/>
    <property type="match status" value="1"/>
</dbReference>
<feature type="modified residue" description="4-aspartylphosphate" evidence="1">
    <location>
        <position position="53"/>
    </location>
</feature>
<evidence type="ECO:0000256" key="1">
    <source>
        <dbReference type="PROSITE-ProRule" id="PRU00169"/>
    </source>
</evidence>